<evidence type="ECO:0000313" key="1">
    <source>
        <dbReference type="EMBL" id="GBP29380.1"/>
    </source>
</evidence>
<name>A0A4C1UT22_EUMVA</name>
<dbReference type="AlphaFoldDB" id="A0A4C1UT22"/>
<protein>
    <submittedName>
        <fullName evidence="1">Uncharacterized protein</fullName>
    </submittedName>
</protein>
<dbReference type="EMBL" id="BGZK01000219">
    <property type="protein sequence ID" value="GBP29380.1"/>
    <property type="molecule type" value="Genomic_DNA"/>
</dbReference>
<evidence type="ECO:0000313" key="2">
    <source>
        <dbReference type="Proteomes" id="UP000299102"/>
    </source>
</evidence>
<reference evidence="1 2" key="1">
    <citation type="journal article" date="2019" name="Commun. Biol.">
        <title>The bagworm genome reveals a unique fibroin gene that provides high tensile strength.</title>
        <authorList>
            <person name="Kono N."/>
            <person name="Nakamura H."/>
            <person name="Ohtoshi R."/>
            <person name="Tomita M."/>
            <person name="Numata K."/>
            <person name="Arakawa K."/>
        </authorList>
    </citation>
    <scope>NUCLEOTIDE SEQUENCE [LARGE SCALE GENOMIC DNA]</scope>
</reference>
<dbReference type="Proteomes" id="UP000299102">
    <property type="component" value="Unassembled WGS sequence"/>
</dbReference>
<organism evidence="1 2">
    <name type="scientific">Eumeta variegata</name>
    <name type="common">Bagworm moth</name>
    <name type="synonym">Eumeta japonica</name>
    <dbReference type="NCBI Taxonomy" id="151549"/>
    <lineage>
        <taxon>Eukaryota</taxon>
        <taxon>Metazoa</taxon>
        <taxon>Ecdysozoa</taxon>
        <taxon>Arthropoda</taxon>
        <taxon>Hexapoda</taxon>
        <taxon>Insecta</taxon>
        <taxon>Pterygota</taxon>
        <taxon>Neoptera</taxon>
        <taxon>Endopterygota</taxon>
        <taxon>Lepidoptera</taxon>
        <taxon>Glossata</taxon>
        <taxon>Ditrysia</taxon>
        <taxon>Tineoidea</taxon>
        <taxon>Psychidae</taxon>
        <taxon>Oiketicinae</taxon>
        <taxon>Eumeta</taxon>
    </lineage>
</organism>
<accession>A0A4C1UT22</accession>
<comment type="caution">
    <text evidence="1">The sequence shown here is derived from an EMBL/GenBank/DDBJ whole genome shotgun (WGS) entry which is preliminary data.</text>
</comment>
<keyword evidence="2" id="KW-1185">Reference proteome</keyword>
<gene>
    <name evidence="1" type="ORF">EVAR_22752_1</name>
</gene>
<proteinExistence type="predicted"/>
<sequence>MGTFTFITTPRNSIVLRAREVARRSRKKFAIDQSPREAGVEMKVDSVPAARNPVFPATIRDVYFLLYRHKSRRTDNETKPTMDAVRDFEVGLYFVRIRVMPLSRRPLHADDVSQT</sequence>